<dbReference type="GO" id="GO:0016705">
    <property type="term" value="F:oxidoreductase activity, acting on paired donors, with incorporation or reduction of molecular oxygen"/>
    <property type="evidence" value="ECO:0007669"/>
    <property type="project" value="InterPro"/>
</dbReference>
<dbReference type="EMBL" id="CP017637">
    <property type="protein sequence ID" value="APG06712.1"/>
    <property type="molecule type" value="Genomic_DNA"/>
</dbReference>
<dbReference type="PANTHER" id="PTHR46696:SF1">
    <property type="entry name" value="CYTOCHROME P450 YJIB-RELATED"/>
    <property type="match status" value="1"/>
</dbReference>
<evidence type="ECO:0000313" key="4">
    <source>
        <dbReference type="EMBL" id="MET4725893.1"/>
    </source>
</evidence>
<proteinExistence type="inferred from homology"/>
<organism evidence="3 5">
    <name type="scientific">Bradyrhizobium japonicum</name>
    <dbReference type="NCBI Taxonomy" id="375"/>
    <lineage>
        <taxon>Bacteria</taxon>
        <taxon>Pseudomonadati</taxon>
        <taxon>Pseudomonadota</taxon>
        <taxon>Alphaproteobacteria</taxon>
        <taxon>Hyphomicrobiales</taxon>
        <taxon>Nitrobacteraceae</taxon>
        <taxon>Bradyrhizobium</taxon>
    </lineage>
</organism>
<dbReference type="Gene3D" id="1.10.630.10">
    <property type="entry name" value="Cytochrome P450"/>
    <property type="match status" value="1"/>
</dbReference>
<comment type="similarity">
    <text evidence="2">Belongs to the cytochrome P450 family.</text>
</comment>
<dbReference type="PATRIC" id="fig|375.37.peg.9201"/>
<evidence type="ECO:0000313" key="6">
    <source>
        <dbReference type="Proteomes" id="UP001549291"/>
    </source>
</evidence>
<dbReference type="InterPro" id="IPR001128">
    <property type="entry name" value="Cyt_P450"/>
</dbReference>
<evidence type="ECO:0000313" key="3">
    <source>
        <dbReference type="EMBL" id="APG06712.1"/>
    </source>
</evidence>
<keyword evidence="6" id="KW-1185">Reference proteome</keyword>
<dbReference type="CDD" id="cd20612">
    <property type="entry name" value="CYP_LDS-like_C"/>
    <property type="match status" value="1"/>
</dbReference>
<dbReference type="GO" id="GO:0005506">
    <property type="term" value="F:iron ion binding"/>
    <property type="evidence" value="ECO:0007669"/>
    <property type="project" value="InterPro"/>
</dbReference>
<dbReference type="Proteomes" id="UP001549291">
    <property type="component" value="Unassembled WGS sequence"/>
</dbReference>
<evidence type="ECO:0000313" key="5">
    <source>
        <dbReference type="Proteomes" id="UP000181962"/>
    </source>
</evidence>
<dbReference type="EMBL" id="JBEPTQ010000002">
    <property type="protein sequence ID" value="MET4725893.1"/>
    <property type="molecule type" value="Genomic_DNA"/>
</dbReference>
<reference evidence="4 6" key="2">
    <citation type="submission" date="2024-06" db="EMBL/GenBank/DDBJ databases">
        <title>Genomic Encyclopedia of Type Strains, Phase V (KMG-V): Genome sequencing to study the core and pangenomes of soil and plant-associated prokaryotes.</title>
        <authorList>
            <person name="Whitman W."/>
        </authorList>
    </citation>
    <scope>NUCLEOTIDE SEQUENCE [LARGE SCALE GENOMIC DNA]</scope>
    <source>
        <strain evidence="4 6">USDA 160</strain>
    </source>
</reference>
<protein>
    <submittedName>
        <fullName evidence="4">Cytochrome P450</fullName>
    </submittedName>
</protein>
<dbReference type="PANTHER" id="PTHR46696">
    <property type="entry name" value="P450, PUTATIVE (EUROFUNG)-RELATED"/>
    <property type="match status" value="1"/>
</dbReference>
<evidence type="ECO:0000256" key="1">
    <source>
        <dbReference type="ARBA" id="ARBA00001971"/>
    </source>
</evidence>
<dbReference type="GO" id="GO:0020037">
    <property type="term" value="F:heme binding"/>
    <property type="evidence" value="ECO:0007669"/>
    <property type="project" value="InterPro"/>
</dbReference>
<dbReference type="InterPro" id="IPR036396">
    <property type="entry name" value="Cyt_P450_sf"/>
</dbReference>
<dbReference type="SUPFAM" id="SSF48264">
    <property type="entry name" value="Cytochrome P450"/>
    <property type="match status" value="1"/>
</dbReference>
<dbReference type="GeneID" id="92963884"/>
<dbReference type="PRINTS" id="PR00359">
    <property type="entry name" value="BP450"/>
</dbReference>
<dbReference type="RefSeq" id="WP_011082852.1">
    <property type="nucleotide sequence ID" value="NZ_BJNK01000105.1"/>
</dbReference>
<dbReference type="KEGG" id="bjp:RN69_00095"/>
<name>A0A0N0BWP8_BRAJP</name>
<evidence type="ECO:0000256" key="2">
    <source>
        <dbReference type="ARBA" id="ARBA00010617"/>
    </source>
</evidence>
<dbReference type="AlphaFoldDB" id="A0A0N0BWP8"/>
<dbReference type="InterPro" id="IPR002397">
    <property type="entry name" value="Cyt_P450_B"/>
</dbReference>
<dbReference type="Proteomes" id="UP000181962">
    <property type="component" value="Chromosome"/>
</dbReference>
<dbReference type="Pfam" id="PF00067">
    <property type="entry name" value="p450"/>
    <property type="match status" value="1"/>
</dbReference>
<comment type="cofactor">
    <cofactor evidence="1">
        <name>heme</name>
        <dbReference type="ChEBI" id="CHEBI:30413"/>
    </cofactor>
</comment>
<gene>
    <name evidence="4" type="ORF">ABIF63_009999</name>
    <name evidence="3" type="ORF">BKD09_00085</name>
</gene>
<dbReference type="OrthoDB" id="236246at2"/>
<dbReference type="GO" id="GO:0004497">
    <property type="term" value="F:monooxygenase activity"/>
    <property type="evidence" value="ECO:0007669"/>
    <property type="project" value="InterPro"/>
</dbReference>
<reference evidence="3 5" key="1">
    <citation type="submission" date="2016-11" db="EMBL/GenBank/DDBJ databases">
        <title>Complete Genome Sequence of Bradyrhizobium sp. strain J5, an isolated from soybean nodule in Hokkaido.</title>
        <authorList>
            <person name="Kanehara K."/>
        </authorList>
    </citation>
    <scope>NUCLEOTIDE SEQUENCE [LARGE SCALE GENOMIC DNA]</scope>
    <source>
        <strain evidence="3 5">J5</strain>
    </source>
</reference>
<accession>A0A0N0BWP8</accession>
<sequence>MAEQKQGPAAKFLKWMIAKHPDALFAFIRRVRPNLALGAAGPVFITRFPDVQEALSRPDIFNVTYAPMMDPSVGPFMLGRDCTEINQRDKGIMRAFMRMEDLPAIRQKVRSLANASVEKQIYTQNQIEVVSTLSRLVPIQLTREYFGFPGPDLASMFRWSRATQYDMFHNLDKDPKVHQDNIDAGQEMRAYLTQLLPQRREQLKNGAPLEDVFSRLLNSHFDDSIGFADERIITNMMGTLVGGIETTSAAIVQLLDELFKRPRILKEAIDVASSNNDHLMYRYCWEALRFNPINPFVVRHCRTDYRIAKGSLRATTIKAGSTVLISTRSAMRDGLQLPAPSSFAIDRPESVYMHLGYGMHTCLGDQISRIQVPEIVRRILQIRGVRPAAEIDYAGGPFPERYPITYDTPV</sequence>